<dbReference type="InterPro" id="IPR013783">
    <property type="entry name" value="Ig-like_fold"/>
</dbReference>
<dbReference type="GO" id="GO:0005737">
    <property type="term" value="C:cytoplasm"/>
    <property type="evidence" value="ECO:0007669"/>
    <property type="project" value="TreeGrafter"/>
</dbReference>
<dbReference type="GO" id="GO:0015631">
    <property type="term" value="F:tubulin binding"/>
    <property type="evidence" value="ECO:0007669"/>
    <property type="project" value="TreeGrafter"/>
</dbReference>
<dbReference type="Proteomes" id="UP000051952">
    <property type="component" value="Unassembled WGS sequence"/>
</dbReference>
<dbReference type="EMBL" id="CYKH01001541">
    <property type="protein sequence ID" value="CUG87552.1"/>
    <property type="molecule type" value="Genomic_DNA"/>
</dbReference>
<keyword evidence="3" id="KW-1185">Reference proteome</keyword>
<feature type="region of interest" description="Disordered" evidence="1">
    <location>
        <begin position="340"/>
        <end position="362"/>
    </location>
</feature>
<dbReference type="AlphaFoldDB" id="A0A0S4J8G8"/>
<evidence type="ECO:0000256" key="1">
    <source>
        <dbReference type="SAM" id="MobiDB-lite"/>
    </source>
</evidence>
<dbReference type="InterPro" id="IPR033304">
    <property type="entry name" value="DLEC1"/>
</dbReference>
<organism evidence="2 3">
    <name type="scientific">Bodo saltans</name>
    <name type="common">Flagellated protozoan</name>
    <dbReference type="NCBI Taxonomy" id="75058"/>
    <lineage>
        <taxon>Eukaryota</taxon>
        <taxon>Discoba</taxon>
        <taxon>Euglenozoa</taxon>
        <taxon>Kinetoplastea</taxon>
        <taxon>Metakinetoplastina</taxon>
        <taxon>Eubodonida</taxon>
        <taxon>Bodonidae</taxon>
        <taxon>Bodo</taxon>
    </lineage>
</organism>
<dbReference type="VEuPathDB" id="TriTrypDB:BSAL_10775"/>
<evidence type="ECO:0000313" key="2">
    <source>
        <dbReference type="EMBL" id="CUG87552.1"/>
    </source>
</evidence>
<dbReference type="PANTHER" id="PTHR46348:SF1">
    <property type="entry name" value="DELETED IN LUNG AND ESOPHAGEAL CANCER PROTEIN 1"/>
    <property type="match status" value="1"/>
</dbReference>
<accession>A0A0S4J8G8</accession>
<reference evidence="3" key="1">
    <citation type="submission" date="2015-09" db="EMBL/GenBank/DDBJ databases">
        <authorList>
            <consortium name="Pathogen Informatics"/>
        </authorList>
    </citation>
    <scope>NUCLEOTIDE SEQUENCE [LARGE SCALE GENOMIC DNA]</scope>
    <source>
        <strain evidence="3">Lake Konstanz</strain>
    </source>
</reference>
<protein>
    <submittedName>
        <fullName evidence="2">Uncharacterized protein</fullName>
    </submittedName>
</protein>
<feature type="compositionally biased region" description="Low complexity" evidence="1">
    <location>
        <begin position="340"/>
        <end position="349"/>
    </location>
</feature>
<dbReference type="Gene3D" id="2.60.40.10">
    <property type="entry name" value="Immunoglobulins"/>
    <property type="match status" value="1"/>
</dbReference>
<dbReference type="PANTHER" id="PTHR46348">
    <property type="entry name" value="DELETED IN LUNG AND ESOPHAGEAL CANCER PROTEIN 1"/>
    <property type="match status" value="1"/>
</dbReference>
<name>A0A0S4J8G8_BODSA</name>
<gene>
    <name evidence="2" type="ORF">BSAL_10775</name>
</gene>
<dbReference type="GO" id="GO:0008285">
    <property type="term" value="P:negative regulation of cell population proliferation"/>
    <property type="evidence" value="ECO:0007669"/>
    <property type="project" value="InterPro"/>
</dbReference>
<sequence length="574" mass="61769">MSSRIAKTEYNDIFLLDEFYLVNAERYPAERAITALGLVQQNNANNGGGGGSGGGGGVRSVSKLNVQQPLLDRPAILKDNRFLQPSASEKLILDLYKRQQLRATTPPVRASSTSDLINGGVAGNSSFSMRGQLPPAVVPVASGSAAALTPSASTAVADDSDDEDDDAMNVVSNMAGKGGNGTDSKEALLAQDVERTELMDFIARRREELHCTLDDRYLTPTTITVVGVVMAAKLQCDPPEVLRFPLCKAGETASRAIRLTNPTRTPLDFRVRMDGPFRITRLDFIPADGEEDLLSEDDEEGKNATRNTRKLLLGSTKGLAANNQTLKSAVPTAKNALLASSTPSSLASTKRTDPNSDPANTLFHLRPRDSVDLTVELSGLSTTSQQHKHALDGALTVLFQGCPLTQVVPCLATVHTPSLVCDPEQTWFRPPVVIRDGKPQPKYPRNITLVNHSNCPAPFSVRHMARMDAPGGARVGSAGGGETLQRLKKVQAVVATTPLEEHAQLFDDPSRFTIFPMNGVVPAATKGGAPGRLVIQIQFHEYSFMKYESRFRVDVEGGVGSDFVVRGDSREVEV</sequence>
<dbReference type="GO" id="GO:0005929">
    <property type="term" value="C:cilium"/>
    <property type="evidence" value="ECO:0007669"/>
    <property type="project" value="TreeGrafter"/>
</dbReference>
<evidence type="ECO:0000313" key="3">
    <source>
        <dbReference type="Proteomes" id="UP000051952"/>
    </source>
</evidence>
<proteinExistence type="predicted"/>
<dbReference type="OrthoDB" id="2115465at2759"/>